<dbReference type="Pfam" id="PF04773">
    <property type="entry name" value="FecR"/>
    <property type="match status" value="1"/>
</dbReference>
<keyword evidence="2" id="KW-0732">Signal</keyword>
<dbReference type="EMBL" id="RBAH01000006">
    <property type="protein sequence ID" value="RKN85042.1"/>
    <property type="molecule type" value="Genomic_DNA"/>
</dbReference>
<organism evidence="4 5">
    <name type="scientific">Paenibacillus ginsengarvi</name>
    <dbReference type="NCBI Taxonomy" id="400777"/>
    <lineage>
        <taxon>Bacteria</taxon>
        <taxon>Bacillati</taxon>
        <taxon>Bacillota</taxon>
        <taxon>Bacilli</taxon>
        <taxon>Bacillales</taxon>
        <taxon>Paenibacillaceae</taxon>
        <taxon>Paenibacillus</taxon>
    </lineage>
</organism>
<proteinExistence type="predicted"/>
<feature type="compositionally biased region" description="Gly residues" evidence="1">
    <location>
        <begin position="392"/>
        <end position="407"/>
    </location>
</feature>
<feature type="compositionally biased region" description="Basic and acidic residues" evidence="1">
    <location>
        <begin position="335"/>
        <end position="352"/>
    </location>
</feature>
<name>A0A3B0CIM4_9BACL</name>
<accession>A0A3B0CIM4</accession>
<feature type="compositionally biased region" description="Gly residues" evidence="1">
    <location>
        <begin position="416"/>
        <end position="426"/>
    </location>
</feature>
<feature type="region of interest" description="Disordered" evidence="1">
    <location>
        <begin position="371"/>
        <end position="442"/>
    </location>
</feature>
<keyword evidence="5" id="KW-1185">Reference proteome</keyword>
<feature type="signal peptide" evidence="2">
    <location>
        <begin position="1"/>
        <end position="33"/>
    </location>
</feature>
<evidence type="ECO:0000256" key="1">
    <source>
        <dbReference type="SAM" id="MobiDB-lite"/>
    </source>
</evidence>
<sequence>MEPVKISKMLPITLCLTLLLGMLSGLFSGAAMAKESRAAIVSSVKGTVMVTKAGGSTEYRAFDDMSLNQGDHIRTEEGSSIVLKVVDMDEEVTIGPNTELYISSLVEDAQGGKKSKLSVWAGSLWFKVKKLVNADDEFEVSTPTAVMSVRGSNGYIEMRMGQLNALMLSGILETASPNAGTSGSGPAFIYPGQQILQSLGNADDYNENVAPLDISDFVANASPEIIRALLSTIQQIREENSQFVNDLQNGTKQIDLNNGLVLDNPDDLQNFGGNLTSLIAGIANEAIQSSKLPRNEVQELIKKANESLQNDPIDLEHAKPFDPSLGLKPELLKQKQQRMEDLKRQLEQRRNEQQQNLQKNKELLERLMAERERQQQGNAAEQQRISQSLPGNAGGGSGSPGTGGSGSGSTTAPGDNGEGSGDGTGGETPVDRMPPDLSVIHPGDGVHAVNSIAQEISVYAEQGSTVQIFKDGTTSPLDTKTGLGPNVKVSFAVSLSEGLNTFTVTAKDVAGNVTSKTVKYELITTVPELSVQPDSEAIVGSNQQTIKVRTAQGNQISLYKGETLLETKPGAGMTTDVEFTVAGLTEGLNTFTVKAKDAVGNIATKTVQFKLVTTEPELLIQPNGEAIVGSTQQTIKARAEQGNQISLYKGEGPNATLLETKPGAGMTTDVEFIVTGLTEGFNTFTVKAKDAGGNIATKTVKFKLVTTEPELLVQPNGEAVVGSNQQTIKARTAQGNQISLYKGEGPNATLLETKPGAGMTTDVEFTVTNLVEGPNRFTVTAMDTTGKITSKTVQFKVDTIRPDAPKVDENQPRVFTSGIPLVLRAKGEDGAKIELRNGQTLLGSATGKGTTEADYVEIPFSLNDGSYTLQLVAIDKAGNESDPRSVPGVEIQRNAPASQRNIGLKVVPNQQVSFVAGEPLQLRSNDWFDLGVVMSDFPYAADGFYAIELHLRLGEGIKWVGESNEVGMTEYYDKETDYVFSTVNSASTMGVRPDNDNPESEYTSEIIYVVTAYASAASDPGNISGITGEKVLVRIPLYAIDMYIEDPEIHDAITIQKVIIMNKNGTKLEGLHYQPASLEYWIEPRMGMGV</sequence>
<gene>
    <name evidence="4" type="ORF">D7M11_11020</name>
</gene>
<dbReference type="PANTHER" id="PTHR38731:SF1">
    <property type="entry name" value="FECR PROTEIN DOMAIN-CONTAINING PROTEIN"/>
    <property type="match status" value="1"/>
</dbReference>
<dbReference type="Gene3D" id="2.60.40.10">
    <property type="entry name" value="Immunoglobulins"/>
    <property type="match status" value="2"/>
</dbReference>
<protein>
    <recommendedName>
        <fullName evidence="3">FecR protein domain-containing protein</fullName>
    </recommendedName>
</protein>
<dbReference type="Proteomes" id="UP000282311">
    <property type="component" value="Unassembled WGS sequence"/>
</dbReference>
<dbReference type="AlphaFoldDB" id="A0A3B0CIM4"/>
<evidence type="ECO:0000313" key="4">
    <source>
        <dbReference type="EMBL" id="RKN85042.1"/>
    </source>
</evidence>
<comment type="caution">
    <text evidence="4">The sequence shown here is derived from an EMBL/GenBank/DDBJ whole genome shotgun (WGS) entry which is preliminary data.</text>
</comment>
<dbReference type="RefSeq" id="WP_120747247.1">
    <property type="nucleotide sequence ID" value="NZ_RBAH01000006.1"/>
</dbReference>
<dbReference type="InterPro" id="IPR006860">
    <property type="entry name" value="FecR"/>
</dbReference>
<evidence type="ECO:0000259" key="3">
    <source>
        <dbReference type="Pfam" id="PF04773"/>
    </source>
</evidence>
<feature type="compositionally biased region" description="Polar residues" evidence="1">
    <location>
        <begin position="377"/>
        <end position="389"/>
    </location>
</feature>
<dbReference type="PANTHER" id="PTHR38731">
    <property type="entry name" value="LIPL45-RELATED LIPOPROTEIN-RELATED"/>
    <property type="match status" value="1"/>
</dbReference>
<evidence type="ECO:0000313" key="5">
    <source>
        <dbReference type="Proteomes" id="UP000282311"/>
    </source>
</evidence>
<feature type="domain" description="FecR protein" evidence="3">
    <location>
        <begin position="71"/>
        <end position="166"/>
    </location>
</feature>
<feature type="region of interest" description="Disordered" evidence="1">
    <location>
        <begin position="335"/>
        <end position="356"/>
    </location>
</feature>
<dbReference type="InterPro" id="IPR013783">
    <property type="entry name" value="Ig-like_fold"/>
</dbReference>
<evidence type="ECO:0000256" key="2">
    <source>
        <dbReference type="SAM" id="SignalP"/>
    </source>
</evidence>
<feature type="chain" id="PRO_5017367358" description="FecR protein domain-containing protein" evidence="2">
    <location>
        <begin position="34"/>
        <end position="1090"/>
    </location>
</feature>
<reference evidence="4 5" key="1">
    <citation type="journal article" date="2007" name="Int. J. Syst. Evol. Microbiol.">
        <title>Paenibacillus ginsengarvi sp. nov., isolated from soil from ginseng cultivation.</title>
        <authorList>
            <person name="Yoon M.H."/>
            <person name="Ten L.N."/>
            <person name="Im W.T."/>
        </authorList>
    </citation>
    <scope>NUCLEOTIDE SEQUENCE [LARGE SCALE GENOMIC DNA]</scope>
    <source>
        <strain evidence="4 5">KCTC 13059</strain>
    </source>
</reference>